<evidence type="ECO:0000313" key="15">
    <source>
        <dbReference type="Proteomes" id="UP000030645"/>
    </source>
</evidence>
<keyword evidence="7" id="KW-0460">Magnesium</keyword>
<dbReference type="STRING" id="981085.W9RFQ9"/>
<evidence type="ECO:0000259" key="13">
    <source>
        <dbReference type="PROSITE" id="PS51746"/>
    </source>
</evidence>
<dbReference type="Pfam" id="PF00481">
    <property type="entry name" value="PP2C"/>
    <property type="match status" value="1"/>
</dbReference>
<protein>
    <recommendedName>
        <fullName evidence="4">protein-serine/threonine phosphatase</fullName>
        <ecNumber evidence="4">3.1.3.16</ecNumber>
    </recommendedName>
</protein>
<dbReference type="InterPro" id="IPR036457">
    <property type="entry name" value="PPM-type-like_dom_sf"/>
</dbReference>
<dbReference type="GO" id="GO:0004722">
    <property type="term" value="F:protein serine/threonine phosphatase activity"/>
    <property type="evidence" value="ECO:0007669"/>
    <property type="project" value="UniProtKB-EC"/>
</dbReference>
<sequence length="238" mass="26355">MGHGMEDYIAAENRKIDGYELGLYAIFDGHSGRDVAEYLQGRLFDNILSEPDFWTSPKKAVRKAYEATDDEILKKVVGSRGGSTAVTAILIDQRELIVANAGDSRAVLCRNGKAKQISVDHEPTKEKELVESKGGFVTEMPGSVPRVDGQLAMTRAFGDAKLKEHITSEPDIKVENIDDDTEFIILASDGFWKVMSNQEAYNSIEDMEDAQEAAETLIREALSRKSYGDISCIVVMFH</sequence>
<keyword evidence="9" id="KW-0464">Manganese</keyword>
<proteinExistence type="inferred from homology"/>
<evidence type="ECO:0000313" key="14">
    <source>
        <dbReference type="EMBL" id="EXB75204.1"/>
    </source>
</evidence>
<dbReference type="AlphaFoldDB" id="W9RFQ9"/>
<keyword evidence="8" id="KW-0904">Protein phosphatase</keyword>
<name>W9RFQ9_9ROSA</name>
<comment type="cofactor">
    <cofactor evidence="2">
        <name>Mg(2+)</name>
        <dbReference type="ChEBI" id="CHEBI:18420"/>
    </cofactor>
</comment>
<evidence type="ECO:0000256" key="8">
    <source>
        <dbReference type="ARBA" id="ARBA00022912"/>
    </source>
</evidence>
<comment type="catalytic activity">
    <reaction evidence="11">
        <text>O-phospho-L-threonyl-[protein] + H2O = L-threonyl-[protein] + phosphate</text>
        <dbReference type="Rhea" id="RHEA:47004"/>
        <dbReference type="Rhea" id="RHEA-COMP:11060"/>
        <dbReference type="Rhea" id="RHEA-COMP:11605"/>
        <dbReference type="ChEBI" id="CHEBI:15377"/>
        <dbReference type="ChEBI" id="CHEBI:30013"/>
        <dbReference type="ChEBI" id="CHEBI:43474"/>
        <dbReference type="ChEBI" id="CHEBI:61977"/>
        <dbReference type="EC" id="3.1.3.16"/>
    </reaction>
</comment>
<evidence type="ECO:0000256" key="4">
    <source>
        <dbReference type="ARBA" id="ARBA00013081"/>
    </source>
</evidence>
<evidence type="ECO:0000256" key="11">
    <source>
        <dbReference type="ARBA" id="ARBA00048336"/>
    </source>
</evidence>
<keyword evidence="12" id="KW-0175">Coiled coil</keyword>
<dbReference type="SUPFAM" id="SSF81606">
    <property type="entry name" value="PP2C-like"/>
    <property type="match status" value="1"/>
</dbReference>
<keyword evidence="6" id="KW-0378">Hydrolase</keyword>
<evidence type="ECO:0000256" key="9">
    <source>
        <dbReference type="ARBA" id="ARBA00023211"/>
    </source>
</evidence>
<evidence type="ECO:0000256" key="1">
    <source>
        <dbReference type="ARBA" id="ARBA00001936"/>
    </source>
</evidence>
<evidence type="ECO:0000256" key="3">
    <source>
        <dbReference type="ARBA" id="ARBA00006702"/>
    </source>
</evidence>
<dbReference type="eggNOG" id="KOG0698">
    <property type="taxonomic scope" value="Eukaryota"/>
</dbReference>
<evidence type="ECO:0000256" key="6">
    <source>
        <dbReference type="ARBA" id="ARBA00022801"/>
    </source>
</evidence>
<dbReference type="FunFam" id="3.60.40.10:FF:000010">
    <property type="entry name" value="Probable protein phosphatase 2C 39"/>
    <property type="match status" value="1"/>
</dbReference>
<feature type="coiled-coil region" evidence="12">
    <location>
        <begin position="197"/>
        <end position="224"/>
    </location>
</feature>
<evidence type="ECO:0000256" key="2">
    <source>
        <dbReference type="ARBA" id="ARBA00001946"/>
    </source>
</evidence>
<evidence type="ECO:0000256" key="10">
    <source>
        <dbReference type="ARBA" id="ARBA00047761"/>
    </source>
</evidence>
<keyword evidence="15" id="KW-1185">Reference proteome</keyword>
<dbReference type="PANTHER" id="PTHR47992">
    <property type="entry name" value="PROTEIN PHOSPHATASE"/>
    <property type="match status" value="1"/>
</dbReference>
<dbReference type="InterPro" id="IPR001932">
    <property type="entry name" value="PPM-type_phosphatase-like_dom"/>
</dbReference>
<dbReference type="CDD" id="cd00143">
    <property type="entry name" value="PP2Cc"/>
    <property type="match status" value="1"/>
</dbReference>
<dbReference type="InterPro" id="IPR015655">
    <property type="entry name" value="PP2C"/>
</dbReference>
<reference evidence="15" key="1">
    <citation type="submission" date="2013-01" db="EMBL/GenBank/DDBJ databases">
        <title>Draft Genome Sequence of a Mulberry Tree, Morus notabilis C.K. Schneid.</title>
        <authorList>
            <person name="He N."/>
            <person name="Zhao S."/>
        </authorList>
    </citation>
    <scope>NUCLEOTIDE SEQUENCE</scope>
</reference>
<dbReference type="KEGG" id="mnt:21408659"/>
<dbReference type="EMBL" id="KE344673">
    <property type="protein sequence ID" value="EXB75204.1"/>
    <property type="molecule type" value="Genomic_DNA"/>
</dbReference>
<dbReference type="Gene3D" id="3.60.40.10">
    <property type="entry name" value="PPM-type phosphatase domain"/>
    <property type="match status" value="1"/>
</dbReference>
<dbReference type="EC" id="3.1.3.16" evidence="4"/>
<comment type="cofactor">
    <cofactor evidence="1">
        <name>Mn(2+)</name>
        <dbReference type="ChEBI" id="CHEBI:29035"/>
    </cofactor>
</comment>
<evidence type="ECO:0000256" key="5">
    <source>
        <dbReference type="ARBA" id="ARBA00022723"/>
    </source>
</evidence>
<comment type="catalytic activity">
    <reaction evidence="10">
        <text>O-phospho-L-seryl-[protein] + H2O = L-seryl-[protein] + phosphate</text>
        <dbReference type="Rhea" id="RHEA:20629"/>
        <dbReference type="Rhea" id="RHEA-COMP:9863"/>
        <dbReference type="Rhea" id="RHEA-COMP:11604"/>
        <dbReference type="ChEBI" id="CHEBI:15377"/>
        <dbReference type="ChEBI" id="CHEBI:29999"/>
        <dbReference type="ChEBI" id="CHEBI:43474"/>
        <dbReference type="ChEBI" id="CHEBI:83421"/>
        <dbReference type="EC" id="3.1.3.16"/>
    </reaction>
</comment>
<dbReference type="GO" id="GO:0046872">
    <property type="term" value="F:metal ion binding"/>
    <property type="evidence" value="ECO:0007669"/>
    <property type="project" value="UniProtKB-KW"/>
</dbReference>
<dbReference type="Proteomes" id="UP000030645">
    <property type="component" value="Unassembled WGS sequence"/>
</dbReference>
<keyword evidence="5" id="KW-0479">Metal-binding</keyword>
<gene>
    <name evidence="14" type="ORF">L484_025984</name>
</gene>
<evidence type="ECO:0000256" key="12">
    <source>
        <dbReference type="SAM" id="Coils"/>
    </source>
</evidence>
<feature type="domain" description="PPM-type phosphatase" evidence="13">
    <location>
        <begin position="1"/>
        <end position="237"/>
    </location>
</feature>
<comment type="similarity">
    <text evidence="3">Belongs to the PP2C family.</text>
</comment>
<organism evidence="14 15">
    <name type="scientific">Morus notabilis</name>
    <dbReference type="NCBI Taxonomy" id="981085"/>
    <lineage>
        <taxon>Eukaryota</taxon>
        <taxon>Viridiplantae</taxon>
        <taxon>Streptophyta</taxon>
        <taxon>Embryophyta</taxon>
        <taxon>Tracheophyta</taxon>
        <taxon>Spermatophyta</taxon>
        <taxon>Magnoliopsida</taxon>
        <taxon>eudicotyledons</taxon>
        <taxon>Gunneridae</taxon>
        <taxon>Pentapetalae</taxon>
        <taxon>rosids</taxon>
        <taxon>fabids</taxon>
        <taxon>Rosales</taxon>
        <taxon>Moraceae</taxon>
        <taxon>Moreae</taxon>
        <taxon>Morus</taxon>
    </lineage>
</organism>
<accession>W9RFQ9</accession>
<dbReference type="PROSITE" id="PS51746">
    <property type="entry name" value="PPM_2"/>
    <property type="match status" value="1"/>
</dbReference>
<evidence type="ECO:0000256" key="7">
    <source>
        <dbReference type="ARBA" id="ARBA00022842"/>
    </source>
</evidence>
<dbReference type="OrthoDB" id="10264738at2759"/>
<dbReference type="SMART" id="SM00332">
    <property type="entry name" value="PP2Cc"/>
    <property type="match status" value="1"/>
</dbReference>